<evidence type="ECO:0000259" key="10">
    <source>
        <dbReference type="PROSITE" id="PS50127"/>
    </source>
</evidence>
<gene>
    <name evidence="12" type="primary">ubc1</name>
    <name evidence="11" type="ORF">SJAG_00931</name>
</gene>
<dbReference type="InterPro" id="IPR000608">
    <property type="entry name" value="UBC"/>
</dbReference>
<dbReference type="SUPFAM" id="SSF46934">
    <property type="entry name" value="UBA-like"/>
    <property type="match status" value="1"/>
</dbReference>
<name>B6JX05_SCHJY</name>
<keyword evidence="3 9" id="KW-0547">Nucleotide-binding</keyword>
<evidence type="ECO:0000313" key="12">
    <source>
        <dbReference type="JaponicusDB" id="SJAG_00931"/>
    </source>
</evidence>
<dbReference type="JaponicusDB" id="SJAG_00931">
    <property type="gene designation" value="ubc1"/>
</dbReference>
<accession>B6JX05</accession>
<dbReference type="Pfam" id="PF09288">
    <property type="entry name" value="UBA_3"/>
    <property type="match status" value="1"/>
</dbReference>
<dbReference type="PANTHER" id="PTHR24067">
    <property type="entry name" value="UBIQUITIN-CONJUGATING ENZYME E2"/>
    <property type="match status" value="1"/>
</dbReference>
<feature type="active site" description="Glycyl thioester intermediate" evidence="8">
    <location>
        <position position="90"/>
    </location>
</feature>
<keyword evidence="4 9" id="KW-0833">Ubl conjugation pathway</keyword>
<reference evidence="11 13" key="1">
    <citation type="journal article" date="2011" name="Science">
        <title>Comparative functional genomics of the fission yeasts.</title>
        <authorList>
            <person name="Rhind N."/>
            <person name="Chen Z."/>
            <person name="Yassour M."/>
            <person name="Thompson D.A."/>
            <person name="Haas B.J."/>
            <person name="Habib N."/>
            <person name="Wapinski I."/>
            <person name="Roy S."/>
            <person name="Lin M.F."/>
            <person name="Heiman D.I."/>
            <person name="Young S.K."/>
            <person name="Furuya K."/>
            <person name="Guo Y."/>
            <person name="Pidoux A."/>
            <person name="Chen H.M."/>
            <person name="Robbertse B."/>
            <person name="Goldberg J.M."/>
            <person name="Aoki K."/>
            <person name="Bayne E.H."/>
            <person name="Berlin A.M."/>
            <person name="Desjardins C.A."/>
            <person name="Dobbs E."/>
            <person name="Dukaj L."/>
            <person name="Fan L."/>
            <person name="FitzGerald M.G."/>
            <person name="French C."/>
            <person name="Gujja S."/>
            <person name="Hansen K."/>
            <person name="Keifenheim D."/>
            <person name="Levin J.Z."/>
            <person name="Mosher R.A."/>
            <person name="Mueller C.A."/>
            <person name="Pfiffner J."/>
            <person name="Priest M."/>
            <person name="Russ C."/>
            <person name="Smialowska A."/>
            <person name="Swoboda P."/>
            <person name="Sykes S.M."/>
            <person name="Vaughn M."/>
            <person name="Vengrova S."/>
            <person name="Yoder R."/>
            <person name="Zeng Q."/>
            <person name="Allshire R."/>
            <person name="Baulcombe D."/>
            <person name="Birren B.W."/>
            <person name="Brown W."/>
            <person name="Ekwall K."/>
            <person name="Kellis M."/>
            <person name="Leatherwood J."/>
            <person name="Levin H."/>
            <person name="Margalit H."/>
            <person name="Martienssen R."/>
            <person name="Nieduszynski C.A."/>
            <person name="Spatafora J.W."/>
            <person name="Friedman N."/>
            <person name="Dalgaard J.Z."/>
            <person name="Baumann P."/>
            <person name="Niki H."/>
            <person name="Regev A."/>
            <person name="Nusbaum C."/>
        </authorList>
    </citation>
    <scope>NUCLEOTIDE SEQUENCE [LARGE SCALE GENOMIC DNA]</scope>
    <source>
        <strain evidence="13">yFS275 / FY16936</strain>
    </source>
</reference>
<proteinExistence type="inferred from homology"/>
<dbReference type="GO" id="GO:0061631">
    <property type="term" value="F:ubiquitin conjugating enzyme activity"/>
    <property type="evidence" value="ECO:0007669"/>
    <property type="project" value="UniProtKB-EC"/>
</dbReference>
<dbReference type="Proteomes" id="UP000001744">
    <property type="component" value="Unassembled WGS sequence"/>
</dbReference>
<dbReference type="SMART" id="SM00212">
    <property type="entry name" value="UBCc"/>
    <property type="match status" value="1"/>
</dbReference>
<dbReference type="STRING" id="402676.B6JX05"/>
<evidence type="ECO:0000256" key="4">
    <source>
        <dbReference type="ARBA" id="ARBA00022786"/>
    </source>
</evidence>
<dbReference type="InterPro" id="IPR015368">
    <property type="entry name" value="UBA_C_fun"/>
</dbReference>
<dbReference type="VEuPathDB" id="FungiDB:SJAG_00931"/>
<dbReference type="Gene3D" id="3.10.110.10">
    <property type="entry name" value="Ubiquitin Conjugating Enzyme"/>
    <property type="match status" value="1"/>
</dbReference>
<evidence type="ECO:0000256" key="6">
    <source>
        <dbReference type="ARBA" id="ARBA00072431"/>
    </source>
</evidence>
<comment type="similarity">
    <text evidence="9">Belongs to the ubiquitin-conjugating enzyme family.</text>
</comment>
<dbReference type="OrthoDB" id="123929at2759"/>
<dbReference type="PROSITE" id="PS00183">
    <property type="entry name" value="UBC_1"/>
    <property type="match status" value="1"/>
</dbReference>
<dbReference type="eggNOG" id="KOG0418">
    <property type="taxonomic scope" value="Eukaryota"/>
</dbReference>
<protein>
    <recommendedName>
        <fullName evidence="6">Ubiquitin-conjugating enzyme E2 1</fullName>
        <ecNumber evidence="1">2.3.2.23</ecNumber>
    </recommendedName>
    <alternativeName>
        <fullName evidence="7">E2 ubiquitin-conjugating enzyme 1</fullName>
    </alternativeName>
</protein>
<dbReference type="CDD" id="cd23800">
    <property type="entry name" value="UBCc_UBE2K"/>
    <property type="match status" value="1"/>
</dbReference>
<dbReference type="InterPro" id="IPR009060">
    <property type="entry name" value="UBA-like_sf"/>
</dbReference>
<evidence type="ECO:0000256" key="8">
    <source>
        <dbReference type="PROSITE-ProRule" id="PRU10133"/>
    </source>
</evidence>
<dbReference type="GeneID" id="7052022"/>
<dbReference type="AlphaFoldDB" id="B6JX05"/>
<sequence>MAANGRARRIAKELADVENDKTAGISVWLVSDDVSHLKGSFSGPQGTPYEGGTFVTDITIPIDYPFRPPIVKFDTRVYHPNISSQTGAICLDILKDQWSPVYTIKSALISLQSLLCTPEPNNPQDAQVAGVYLKDHPKFVETAREWTRTYANAGEPKDAAAAAGIDKHLVDEIVALGFPSDKVVGVLQKLGVHNKDELEKAGGVNKALDALLA</sequence>
<dbReference type="GO" id="GO:0005524">
    <property type="term" value="F:ATP binding"/>
    <property type="evidence" value="ECO:0007669"/>
    <property type="project" value="UniProtKB-UniRule"/>
</dbReference>
<evidence type="ECO:0000256" key="3">
    <source>
        <dbReference type="ARBA" id="ARBA00022741"/>
    </source>
</evidence>
<dbReference type="InterPro" id="IPR016135">
    <property type="entry name" value="UBQ-conjugating_enzyme/RWD"/>
</dbReference>
<evidence type="ECO:0000256" key="2">
    <source>
        <dbReference type="ARBA" id="ARBA00022679"/>
    </source>
</evidence>
<dbReference type="Gene3D" id="1.10.8.10">
    <property type="entry name" value="DNA helicase RuvA subunit, C-terminal domain"/>
    <property type="match status" value="1"/>
</dbReference>
<dbReference type="InterPro" id="IPR023313">
    <property type="entry name" value="UBQ-conjugating_AS"/>
</dbReference>
<evidence type="ECO:0000256" key="9">
    <source>
        <dbReference type="RuleBase" id="RU362109"/>
    </source>
</evidence>
<dbReference type="InterPro" id="IPR050113">
    <property type="entry name" value="Ub_conjugating_enzyme"/>
</dbReference>
<dbReference type="HOGENOM" id="CLU_030988_13_1_1"/>
<evidence type="ECO:0000313" key="11">
    <source>
        <dbReference type="EMBL" id="EEB05906.2"/>
    </source>
</evidence>
<dbReference type="EC" id="2.3.2.23" evidence="1"/>
<keyword evidence="2" id="KW-0808">Transferase</keyword>
<dbReference type="Pfam" id="PF00179">
    <property type="entry name" value="UQ_con"/>
    <property type="match status" value="1"/>
</dbReference>
<dbReference type="FunFam" id="3.10.110.10:FF:000037">
    <property type="entry name" value="ubiquitin-conjugating enzyme E2 27"/>
    <property type="match status" value="1"/>
</dbReference>
<dbReference type="EMBL" id="KE651166">
    <property type="protein sequence ID" value="EEB05906.2"/>
    <property type="molecule type" value="Genomic_DNA"/>
</dbReference>
<dbReference type="OMA" id="HWTFVYA"/>
<feature type="domain" description="UBC core" evidence="10">
    <location>
        <begin position="5"/>
        <end position="152"/>
    </location>
</feature>
<dbReference type="RefSeq" id="XP_002172199.2">
    <property type="nucleotide sequence ID" value="XM_002172163.2"/>
</dbReference>
<evidence type="ECO:0000256" key="5">
    <source>
        <dbReference type="ARBA" id="ARBA00022840"/>
    </source>
</evidence>
<evidence type="ECO:0000256" key="7">
    <source>
        <dbReference type="ARBA" id="ARBA00077197"/>
    </source>
</evidence>
<evidence type="ECO:0000313" key="13">
    <source>
        <dbReference type="Proteomes" id="UP000001744"/>
    </source>
</evidence>
<dbReference type="PROSITE" id="PS50127">
    <property type="entry name" value="UBC_2"/>
    <property type="match status" value="1"/>
</dbReference>
<keyword evidence="13" id="KW-1185">Reference proteome</keyword>
<keyword evidence="5 9" id="KW-0067">ATP-binding</keyword>
<organism evidence="11 13">
    <name type="scientific">Schizosaccharomyces japonicus (strain yFS275 / FY16936)</name>
    <name type="common">Fission yeast</name>
    <dbReference type="NCBI Taxonomy" id="402676"/>
    <lineage>
        <taxon>Eukaryota</taxon>
        <taxon>Fungi</taxon>
        <taxon>Dikarya</taxon>
        <taxon>Ascomycota</taxon>
        <taxon>Taphrinomycotina</taxon>
        <taxon>Schizosaccharomycetes</taxon>
        <taxon>Schizosaccharomycetales</taxon>
        <taxon>Schizosaccharomycetaceae</taxon>
        <taxon>Schizosaccharomyces</taxon>
    </lineage>
</organism>
<evidence type="ECO:0000256" key="1">
    <source>
        <dbReference type="ARBA" id="ARBA00012486"/>
    </source>
</evidence>
<dbReference type="SUPFAM" id="SSF54495">
    <property type="entry name" value="UBC-like"/>
    <property type="match status" value="1"/>
</dbReference>